<dbReference type="GO" id="GO:0046872">
    <property type="term" value="F:metal ion binding"/>
    <property type="evidence" value="ECO:0007669"/>
    <property type="project" value="UniProtKB-KW"/>
</dbReference>
<evidence type="ECO:0000256" key="2">
    <source>
        <dbReference type="ARBA" id="ARBA00022485"/>
    </source>
</evidence>
<reference evidence="9" key="1">
    <citation type="journal article" date="2020" name="mSystems">
        <title>Genome- and Community-Level Interaction Insights into Carbon Utilization and Element Cycling Functions of Hydrothermarchaeota in Hydrothermal Sediment.</title>
        <authorList>
            <person name="Zhou Z."/>
            <person name="Liu Y."/>
            <person name="Xu W."/>
            <person name="Pan J."/>
            <person name="Luo Z.H."/>
            <person name="Li M."/>
        </authorList>
    </citation>
    <scope>NUCLEOTIDE SEQUENCE [LARGE SCALE GENOMIC DNA]</scope>
    <source>
        <strain evidence="9">HyVt-527</strain>
    </source>
</reference>
<evidence type="ECO:0000313" key="9">
    <source>
        <dbReference type="EMBL" id="HHJ52339.1"/>
    </source>
</evidence>
<evidence type="ECO:0000259" key="8">
    <source>
        <dbReference type="PROSITE" id="PS51379"/>
    </source>
</evidence>
<evidence type="ECO:0000256" key="5">
    <source>
        <dbReference type="ARBA" id="ARBA00022982"/>
    </source>
</evidence>
<dbReference type="AlphaFoldDB" id="A0A7V5PNG8"/>
<feature type="domain" description="4Fe-4S ferredoxin-type" evidence="8">
    <location>
        <begin position="245"/>
        <end position="274"/>
    </location>
</feature>
<dbReference type="Pfam" id="PF13534">
    <property type="entry name" value="Fer4_17"/>
    <property type="match status" value="1"/>
</dbReference>
<dbReference type="PIRSF" id="PIRSF036408">
    <property type="entry name" value="PduS_prd"/>
    <property type="match status" value="1"/>
</dbReference>
<keyword evidence="3" id="KW-0479">Metal-binding</keyword>
<dbReference type="InterPro" id="IPR026902">
    <property type="entry name" value="RnfC_N"/>
</dbReference>
<keyword evidence="6" id="KW-0408">Iron</keyword>
<evidence type="ECO:0000256" key="1">
    <source>
        <dbReference type="ARBA" id="ARBA00022448"/>
    </source>
</evidence>
<dbReference type="Gene3D" id="3.40.50.11540">
    <property type="entry name" value="NADH-ubiquinone oxidoreductase 51kDa subunit"/>
    <property type="match status" value="1"/>
</dbReference>
<protein>
    <submittedName>
        <fullName evidence="9">NADH dehydrogenase subunit</fullName>
    </submittedName>
</protein>
<proteinExistence type="predicted"/>
<dbReference type="InterPro" id="IPR017054">
    <property type="entry name" value="PduS"/>
</dbReference>
<evidence type="ECO:0000256" key="4">
    <source>
        <dbReference type="ARBA" id="ARBA00022737"/>
    </source>
</evidence>
<name>A0A7V5PNG8_CALAY</name>
<accession>A0A7V5PNG8</accession>
<evidence type="ECO:0000256" key="6">
    <source>
        <dbReference type="ARBA" id="ARBA00023004"/>
    </source>
</evidence>
<dbReference type="Pfam" id="PF13375">
    <property type="entry name" value="RnfC_N"/>
    <property type="match status" value="1"/>
</dbReference>
<dbReference type="InterPro" id="IPR037225">
    <property type="entry name" value="Nuo51_FMN-bd_sf"/>
</dbReference>
<organism evidence="9">
    <name type="scientific">Caldithrix abyssi</name>
    <dbReference type="NCBI Taxonomy" id="187145"/>
    <lineage>
        <taxon>Bacteria</taxon>
        <taxon>Pseudomonadati</taxon>
        <taxon>Calditrichota</taxon>
        <taxon>Calditrichia</taxon>
        <taxon>Calditrichales</taxon>
        <taxon>Calditrichaceae</taxon>
        <taxon>Caldithrix</taxon>
    </lineage>
</organism>
<keyword evidence="2" id="KW-0004">4Fe-4S</keyword>
<dbReference type="SUPFAM" id="SSF142019">
    <property type="entry name" value="Nqo1 FMN-binding domain-like"/>
    <property type="match status" value="1"/>
</dbReference>
<dbReference type="InterPro" id="IPR019554">
    <property type="entry name" value="Soluble_ligand-bd"/>
</dbReference>
<dbReference type="PANTHER" id="PTHR43034">
    <property type="entry name" value="ION-TRANSLOCATING OXIDOREDUCTASE COMPLEX SUBUNIT C"/>
    <property type="match status" value="1"/>
</dbReference>
<dbReference type="InterPro" id="IPR017900">
    <property type="entry name" value="4Fe4S_Fe_S_CS"/>
</dbReference>
<dbReference type="SUPFAM" id="SSF142984">
    <property type="entry name" value="Nqo1 middle domain-like"/>
    <property type="match status" value="1"/>
</dbReference>
<keyword evidence="7" id="KW-0411">Iron-sulfur</keyword>
<dbReference type="SUPFAM" id="SSF46548">
    <property type="entry name" value="alpha-helical ferredoxin"/>
    <property type="match status" value="1"/>
</dbReference>
<comment type="caution">
    <text evidence="9">The sequence shown here is derived from an EMBL/GenBank/DDBJ whole genome shotgun (WGS) entry which is preliminary data.</text>
</comment>
<keyword evidence="4" id="KW-0677">Repeat</keyword>
<dbReference type="PROSITE" id="PS51379">
    <property type="entry name" value="4FE4S_FER_2"/>
    <property type="match status" value="1"/>
</dbReference>
<dbReference type="GO" id="GO:0016020">
    <property type="term" value="C:membrane"/>
    <property type="evidence" value="ECO:0007669"/>
    <property type="project" value="InterPro"/>
</dbReference>
<dbReference type="Pfam" id="PF01512">
    <property type="entry name" value="Complex1_51K"/>
    <property type="match status" value="1"/>
</dbReference>
<sequence length="446" mass="48730">MNKQEILQRIKNAGVIGAGGAGFPTYKKLDATVEHIIANGAECEPLLYKDRSVMLQETDALLRGLSIMKELTGAQKVTIALKEKNRDLVELMKPQADRLDFDFLVYEDVYPAGDEYILVYEVTGRRIPPGGIPLQVGVVVDNVETIINIAYAVDDNRPVVEKYVTVTGAVKEALTTRVPVGTTFGDCIALAGGATVEQAAILTGGVMMGGVEFDLNTPLAKNVGGVIVLPADHYLVRRKTTPKETYHRIGHGQCDQCSLCTEMCPRYILGYPIEPHKVMRNLLMTGEAKERASLWAQYCCECNVCTLIACPEGLDPKNICVDAKSLLREKGLSRTPEELDVLFRDVHPARKGREIPIDTVYRRLGLKPYDRHAEFQSVSFAPREVIIPLDSHIGQPATPKVQVGQQVEAGSVIADVLPEALGAAVHASIGGQVTRIEARGIHIRAK</sequence>
<dbReference type="PROSITE" id="PS00198">
    <property type="entry name" value="4FE4S_FER_1"/>
    <property type="match status" value="1"/>
</dbReference>
<evidence type="ECO:0000256" key="7">
    <source>
        <dbReference type="ARBA" id="ARBA00023014"/>
    </source>
</evidence>
<dbReference type="GO" id="GO:0009055">
    <property type="term" value="F:electron transfer activity"/>
    <property type="evidence" value="ECO:0007669"/>
    <property type="project" value="InterPro"/>
</dbReference>
<dbReference type="EMBL" id="DROD01000270">
    <property type="protein sequence ID" value="HHJ52339.1"/>
    <property type="molecule type" value="Genomic_DNA"/>
</dbReference>
<gene>
    <name evidence="9" type="ORF">ENJ89_04020</name>
</gene>
<dbReference type="Proteomes" id="UP000886124">
    <property type="component" value="Unassembled WGS sequence"/>
</dbReference>
<dbReference type="Pfam" id="PF10531">
    <property type="entry name" value="SLBB"/>
    <property type="match status" value="1"/>
</dbReference>
<keyword evidence="1" id="KW-0813">Transport</keyword>
<evidence type="ECO:0000256" key="3">
    <source>
        <dbReference type="ARBA" id="ARBA00022723"/>
    </source>
</evidence>
<keyword evidence="5" id="KW-0249">Electron transport</keyword>
<dbReference type="InterPro" id="IPR010208">
    <property type="entry name" value="Ion_transpt_RnfC/RsxC"/>
</dbReference>
<dbReference type="Gene3D" id="3.10.20.600">
    <property type="match status" value="1"/>
</dbReference>
<dbReference type="InterPro" id="IPR011538">
    <property type="entry name" value="Nuo51_FMN-bd"/>
</dbReference>
<dbReference type="InterPro" id="IPR017896">
    <property type="entry name" value="4Fe4S_Fe-S-bd"/>
</dbReference>
<dbReference type="GO" id="GO:0051539">
    <property type="term" value="F:4 iron, 4 sulfur cluster binding"/>
    <property type="evidence" value="ECO:0007669"/>
    <property type="project" value="UniProtKB-KW"/>
</dbReference>
<dbReference type="PANTHER" id="PTHR43034:SF2">
    <property type="entry name" value="ION-TRANSLOCATING OXIDOREDUCTASE COMPLEX SUBUNIT C"/>
    <property type="match status" value="1"/>
</dbReference>